<dbReference type="RefSeq" id="WP_136135657.1">
    <property type="nucleotide sequence ID" value="NZ_SDGV01000001.1"/>
</dbReference>
<sequence>MEKQPHIQLDSSLKIKKAIIVGDPKRVSSVLEFLDHAKEITFNREYRSAFGTYQGARILVVSTGIGAPSATIGIEELISIGVEEIIRVGSCGAMQSDFKLGEIMVVSGVVRDDGTTKNYVPESFPAIPDSELLCAACTQHDIAVHIGIGRSHDSFYNDNNADIEAFWSNHHVLGADMESGALYVLGQLRGIKTLSILNNVVLYQDALNEGVNQLVSGDDLVIQGEKKSIQLALNILTRRENK</sequence>
<dbReference type="AlphaFoldDB" id="A0A4S3B591"/>
<evidence type="ECO:0000313" key="8">
    <source>
        <dbReference type="EMBL" id="THB62271.1"/>
    </source>
</evidence>
<evidence type="ECO:0000256" key="1">
    <source>
        <dbReference type="ARBA" id="ARBA00010456"/>
    </source>
</evidence>
<dbReference type="Proteomes" id="UP000310506">
    <property type="component" value="Unassembled WGS sequence"/>
</dbReference>
<evidence type="ECO:0000256" key="5">
    <source>
        <dbReference type="ARBA" id="ARBA00022679"/>
    </source>
</evidence>
<dbReference type="OrthoDB" id="9772602at2"/>
<evidence type="ECO:0000259" key="7">
    <source>
        <dbReference type="Pfam" id="PF01048"/>
    </source>
</evidence>
<feature type="domain" description="Nucleoside phosphorylase" evidence="7">
    <location>
        <begin position="18"/>
        <end position="196"/>
    </location>
</feature>
<dbReference type="Gene3D" id="3.40.50.1580">
    <property type="entry name" value="Nucleoside phosphorylase domain"/>
    <property type="match status" value="1"/>
</dbReference>
<dbReference type="EC" id="2.4.2.3" evidence="2"/>
<evidence type="ECO:0000256" key="3">
    <source>
        <dbReference type="ARBA" id="ARBA00021980"/>
    </source>
</evidence>
<dbReference type="GO" id="GO:0005829">
    <property type="term" value="C:cytosol"/>
    <property type="evidence" value="ECO:0007669"/>
    <property type="project" value="TreeGrafter"/>
</dbReference>
<keyword evidence="9" id="KW-1185">Reference proteome</keyword>
<gene>
    <name evidence="8" type="ORF">ESZ54_00195</name>
</gene>
<accession>A0A4S3B591</accession>
<dbReference type="CDD" id="cd17767">
    <property type="entry name" value="UP_EcUdp-like"/>
    <property type="match status" value="1"/>
</dbReference>
<evidence type="ECO:0000256" key="6">
    <source>
        <dbReference type="ARBA" id="ARBA00048447"/>
    </source>
</evidence>
<name>A0A4S3B591_9ENTE</name>
<comment type="catalytic activity">
    <reaction evidence="6">
        <text>uridine + phosphate = alpha-D-ribose 1-phosphate + uracil</text>
        <dbReference type="Rhea" id="RHEA:24388"/>
        <dbReference type="ChEBI" id="CHEBI:16704"/>
        <dbReference type="ChEBI" id="CHEBI:17568"/>
        <dbReference type="ChEBI" id="CHEBI:43474"/>
        <dbReference type="ChEBI" id="CHEBI:57720"/>
        <dbReference type="EC" id="2.4.2.3"/>
    </reaction>
</comment>
<keyword evidence="4" id="KW-0328">Glycosyltransferase</keyword>
<protein>
    <recommendedName>
        <fullName evidence="3">Uridine phosphorylase</fullName>
        <ecNumber evidence="2">2.4.2.3</ecNumber>
    </recommendedName>
</protein>
<proteinExistence type="inferred from homology"/>
<comment type="similarity">
    <text evidence="1">Belongs to the PNP/UDP phosphorylase family.</text>
</comment>
<dbReference type="GO" id="GO:0004850">
    <property type="term" value="F:uridine phosphorylase activity"/>
    <property type="evidence" value="ECO:0007669"/>
    <property type="project" value="UniProtKB-EC"/>
</dbReference>
<dbReference type="InterPro" id="IPR018016">
    <property type="entry name" value="Nucleoside_phosphorylase_CS"/>
</dbReference>
<dbReference type="InterPro" id="IPR035994">
    <property type="entry name" value="Nucleoside_phosphorylase_sf"/>
</dbReference>
<dbReference type="Pfam" id="PF01048">
    <property type="entry name" value="PNP_UDP_1"/>
    <property type="match status" value="1"/>
</dbReference>
<dbReference type="GO" id="GO:0009164">
    <property type="term" value="P:nucleoside catabolic process"/>
    <property type="evidence" value="ECO:0007669"/>
    <property type="project" value="UniProtKB-ARBA"/>
</dbReference>
<dbReference type="PANTHER" id="PTHR43691:SF11">
    <property type="entry name" value="FI09636P-RELATED"/>
    <property type="match status" value="1"/>
</dbReference>
<dbReference type="EMBL" id="SDGV01000001">
    <property type="protein sequence ID" value="THB62271.1"/>
    <property type="molecule type" value="Genomic_DNA"/>
</dbReference>
<reference evidence="8 9" key="1">
    <citation type="submission" date="2019-01" db="EMBL/GenBank/DDBJ databases">
        <title>Vagococcus silagei sp. nov. isolated from brewer's grain.</title>
        <authorList>
            <person name="Guu J.-R."/>
        </authorList>
    </citation>
    <scope>NUCLEOTIDE SEQUENCE [LARGE SCALE GENOMIC DNA]</scope>
    <source>
        <strain evidence="8 9">2B-2</strain>
    </source>
</reference>
<dbReference type="PANTHER" id="PTHR43691">
    <property type="entry name" value="URIDINE PHOSPHORYLASE"/>
    <property type="match status" value="1"/>
</dbReference>
<dbReference type="SUPFAM" id="SSF53167">
    <property type="entry name" value="Purine and uridine phosphorylases"/>
    <property type="match status" value="1"/>
</dbReference>
<evidence type="ECO:0000256" key="2">
    <source>
        <dbReference type="ARBA" id="ARBA00011888"/>
    </source>
</evidence>
<keyword evidence="5" id="KW-0808">Transferase</keyword>
<dbReference type="InterPro" id="IPR000845">
    <property type="entry name" value="Nucleoside_phosphorylase_d"/>
</dbReference>
<dbReference type="PROSITE" id="PS01232">
    <property type="entry name" value="PNP_UDP_1"/>
    <property type="match status" value="1"/>
</dbReference>
<organism evidence="8 9">
    <name type="scientific">Vagococcus silagei</name>
    <dbReference type="NCBI Taxonomy" id="2508885"/>
    <lineage>
        <taxon>Bacteria</taxon>
        <taxon>Bacillati</taxon>
        <taxon>Bacillota</taxon>
        <taxon>Bacilli</taxon>
        <taxon>Lactobacillales</taxon>
        <taxon>Enterococcaceae</taxon>
        <taxon>Vagococcus</taxon>
    </lineage>
</organism>
<evidence type="ECO:0000313" key="9">
    <source>
        <dbReference type="Proteomes" id="UP000310506"/>
    </source>
</evidence>
<comment type="caution">
    <text evidence="8">The sequence shown here is derived from an EMBL/GenBank/DDBJ whole genome shotgun (WGS) entry which is preliminary data.</text>
</comment>
<evidence type="ECO:0000256" key="4">
    <source>
        <dbReference type="ARBA" id="ARBA00022676"/>
    </source>
</evidence>